<dbReference type="Proteomes" id="UP001150581">
    <property type="component" value="Unassembled WGS sequence"/>
</dbReference>
<dbReference type="EMBL" id="JANBPG010000002">
    <property type="protein sequence ID" value="KAJ1902316.1"/>
    <property type="molecule type" value="Genomic_DNA"/>
</dbReference>
<organism evidence="1 2">
    <name type="scientific">Kickxella alabastrina</name>
    <dbReference type="NCBI Taxonomy" id="61397"/>
    <lineage>
        <taxon>Eukaryota</taxon>
        <taxon>Fungi</taxon>
        <taxon>Fungi incertae sedis</taxon>
        <taxon>Zoopagomycota</taxon>
        <taxon>Kickxellomycotina</taxon>
        <taxon>Kickxellomycetes</taxon>
        <taxon>Kickxellales</taxon>
        <taxon>Kickxellaceae</taxon>
        <taxon>Kickxella</taxon>
    </lineage>
</organism>
<reference evidence="1" key="1">
    <citation type="submission" date="2022-07" db="EMBL/GenBank/DDBJ databases">
        <title>Phylogenomic reconstructions and comparative analyses of Kickxellomycotina fungi.</title>
        <authorList>
            <person name="Reynolds N.K."/>
            <person name="Stajich J.E."/>
            <person name="Barry K."/>
            <person name="Grigoriev I.V."/>
            <person name="Crous P."/>
            <person name="Smith M.E."/>
        </authorList>
    </citation>
    <scope>NUCLEOTIDE SEQUENCE</scope>
    <source>
        <strain evidence="1">Benny 63K</strain>
    </source>
</reference>
<evidence type="ECO:0000313" key="2">
    <source>
        <dbReference type="Proteomes" id="UP001150581"/>
    </source>
</evidence>
<protein>
    <submittedName>
        <fullName evidence="1">Uncharacterized protein</fullName>
    </submittedName>
</protein>
<proteinExistence type="predicted"/>
<accession>A0ACC1IWV7</accession>
<gene>
    <name evidence="1" type="ORF">LPJ66_000076</name>
</gene>
<comment type="caution">
    <text evidence="1">The sequence shown here is derived from an EMBL/GenBank/DDBJ whole genome shotgun (WGS) entry which is preliminary data.</text>
</comment>
<name>A0ACC1IWV7_9FUNG</name>
<keyword evidence="2" id="KW-1185">Reference proteome</keyword>
<sequence length="153" mass="16216">MLLRAIPVFLALIVVRADSGETPVPPRPPVERHPSNDDWGTTFVAIMIMSIIAFVALGVLVHRSFRLVPTGVMALRTLVGNHPANGYHALAGDESEDEVGSASGRSIANEESGLGVEQSGDGHEEVAFGDEGVGEDMDARVLHIIRNAPGQQS</sequence>
<evidence type="ECO:0000313" key="1">
    <source>
        <dbReference type="EMBL" id="KAJ1902316.1"/>
    </source>
</evidence>